<feature type="region of interest" description="Disordered" evidence="12">
    <location>
        <begin position="4674"/>
        <end position="4713"/>
    </location>
</feature>
<evidence type="ECO:0000256" key="11">
    <source>
        <dbReference type="SAM" id="Coils"/>
    </source>
</evidence>
<dbReference type="Gene3D" id="1.20.58.60">
    <property type="match status" value="26"/>
</dbReference>
<dbReference type="Proteomes" id="UP001652620">
    <property type="component" value="Chromosome 3"/>
</dbReference>
<evidence type="ECO:0000259" key="15">
    <source>
        <dbReference type="PROSITE" id="PS50222"/>
    </source>
</evidence>
<dbReference type="PANTHER" id="PTHR23169">
    <property type="entry name" value="ENVOPLAKIN"/>
    <property type="match status" value="1"/>
</dbReference>
<feature type="region of interest" description="Disordered" evidence="12">
    <location>
        <begin position="1"/>
        <end position="54"/>
    </location>
</feature>
<dbReference type="Pfam" id="PF00307">
    <property type="entry name" value="CH"/>
    <property type="match status" value="2"/>
</dbReference>
<gene>
    <name evidence="18" type="primary">LOC105232556</name>
</gene>
<dbReference type="SMART" id="SM00054">
    <property type="entry name" value="EFh"/>
    <property type="match status" value="2"/>
</dbReference>
<dbReference type="SUPFAM" id="SSF47473">
    <property type="entry name" value="EF-hand"/>
    <property type="match status" value="1"/>
</dbReference>
<dbReference type="InterPro" id="IPR011992">
    <property type="entry name" value="EF-hand-dom_pair"/>
</dbReference>
<keyword evidence="4" id="KW-0597">Phosphoprotein</keyword>
<dbReference type="Pfam" id="PF21019">
    <property type="entry name" value="Spectrin_3"/>
    <property type="match status" value="1"/>
</dbReference>
<dbReference type="CDD" id="cd21188">
    <property type="entry name" value="CH_PLEC-like_rpt1"/>
    <property type="match status" value="1"/>
</dbReference>
<sequence>MTSHAYYKERLGFDPNDISNEPSIASSPQVRKNSKHHHPDNPHNQNHASSQKHGRQNIAYYSQHAVQIPVLQEKARIGDIDFNVETSPAKKAKHSSVPSQQPLPVGGYEDALTQFKDERDAIQKKTFTKWVNKHLKKAKRQVDDLFEDLRDGHNLLTLLEVLSNEHLPREKGKMRFHMLQNAQMALDFLRYKKIKLVNIRAEDIVDGNPKLTLGLIWTIILHFQISDIVVGKDDNLSAREALLRWARRSTLRYPGVRVNDFTTSWRDGLAFSALVHRNRPDLLDWRKARMDRPRERLEQAFHIVEKEYGVTRLLDPEDVDTNEPDEKSLITYISSLYDVFPEPPSIHPLFDMESQRRVHEYRDLAHQFIYWCREKTAYLQERSIPPTVIEIKRLLNDLHCFRNEEVLARKNEKQKLIQIYNELERYFESIGEIDVEADLRPEAIEKAWYRMQSALSDRELILQQELERLERLQRLADKVQREIKHSELKITDLEALINEESRRIERLHPIDAKNVVESLETEIRHLEEPLQNMHQDCLVLNEGRYTNGAELLSKLNKLRERWTNLRTLFNSNLVQKLTGLKYPVHETTVTRQTRTIIESRQIETNSHFRDLQDHIEWCQLKLKQLHAADYGSDLPSVKDEYRRQQEDHKIIDQFHSNILNDERKQSKFSGDELKLYQQRLNHLQKLYAELLTTSTKRLSDLDSLQNFLAEASAELQWLNEKELVEITRDWTDKHLDLTSVHRYYENLMTELEKREIQFATILDRGESLLNQQHPASKCIEAHLTVLQQQWAWLLQLTLCLEVHLKHATEYHQFFTEIKDAEQWLIKRDDVLNSKYSQSDFSLDQGENLLRGMQDLREELNTFGETVSNLQQRALFVIPLNKRRQPVNNPYTIQAICAYKQQGHIQIEKGEKCLLLDNSGRVKWRIRSSTGQEASIPSACLLIPPPDQEAVEAAERLKRLFDRTVNLWQKKHLRLRQNMIFATIRVVKSWDFDQFLAMGSDQRSAIRRALNEDAEKLLSEGDSNDPQLRRLRREMDEVNRLFDEFEKRANAEEESKQASRIFTEECISIKSKLEDMARELDQIILAPLPRDLDSLEHVQEIRQDYERRLKQLDPEIEHLQNTFRNIPLKTPALKKSLDNLLELWNELHTQSDLHKDRLKLLDISLMGLEENENFISDIESKLAANSTLPSSAEGLQRVYNQLTDIQEQITQHQPQIDKMNDAADQLGRMGVPTKVLTDLKSLHTNIGRLNTRWVTICNTIAERMRSCETAIGLLKSLQSGIQVEESWIDGQTEKLSELPTATSAYELDKFLEAAKERKPKIENVNVAGGRIIREAKQAVFEKFNICEESVNELLKWVSTIEHRIANIGGPKEKIDDIRSQTNILRQIKEEIDGQQRPVSSCLEQIRQIVLTGADVLSTPEVATLENAGRELRSRVERISDRVSRLLRRLESIREELNKICGELSIFFNWLQEARHRLEDKEQSLADLKNLSVHSDSIREFVSDVIGHQADLRFITMSAQRFVDGNKEFLSILNDFRTSLPERLPHIEPISNAESPIRQEVSLISTQYKDLLHRANALQDRISGLYSCQREFQNALNKADDWIQTIQPQVTRVLSEPLSADTKSASDQMNKAKSIHNELLSNGRLIDNIDQTLDDLVKILGSQLSPNELKKLEKPALDLKGKYQKMLDTVGEHCKILDKTLVQSQGVQDALENLIIWVNKAEDKFKLQYCPASLIKDRLQEQIREHKALFADVISHQASIDSVQASAQHLMGSASNPRIAKNVETNLKVVSEKVAKLTEKLQKRGEFLEDVYNNLVKCLEEMELTENELQNLHEMMDHRDANNLPIDKLSSLMDDLIRAKENKASIYEKCVDNCKNLIGQRNVTDTNPLRDRLKSLENLWRSIHVTLDEKNKLSKLKVEQKVQYEELKEKVISWLSEMEVVISKMSPIALDLKKIREQHEELKPLVYKYRDYSETIDKINDIGAQYDALFNPESPNRKRISYSPIKRVSPMRTAPGSARSPSPIKMGILSPLSTNSSGFGSRRSSQDGFQISELTPVQQQLKEINNRYSLIGVRLSDRQNEIDNLTEEVRKQYENLKNLTSFLDRIQRQVPKESASNKDEAEQCIQLARKVLEDMYEKQSLLDTTKVQIKDILRRKPEVMGADELRIESENIIEKWKSLSEICKRRIELSEKLRDFLDIHSNLSNWLQSKERILTVLGPISTDSRMVQSQVQQVQVLREEFRIQQPQLNHFQEIGHDLLNRITNSSDTQNIKKKLHDIINKWDDIVTRLDERANNLGGAADSSKEFDAAINRLREALQSISDNLDVLSEDGDSQENLRKIENLDRQLEGQRSLLADAERSAVLLCNILGDSASRADVNSKVAALEKQYQTLQRKLDTKKAETEASLRDSRHLSENCTKMLGWLSGELSDLSEKFHLSAHKPTLQHQIDAHEPIYREVMAREHEIRMLTNKGKELTDRQQYRTIKRDLERIQQLWDKLRREVSERHARLQTCMEHCKKYEQTSEAFLSWLRMAEDKLATLTPGKLYKSNIENRLRDIQTLRSEVWKHSNEYESTRGSGETFIAYCDIDKDPIKCELHDIKDRWEKLNNDLINKTQDIENCSRRLSDFNDQLKNLDNAVSRCEDRLAAHDALGGAAKDPKLLERVKAIRDELIKLEKPLNELKSVANAISLECQTSGGDGNHLCNDVDSMFDRVSDLNVRLSDRFNELQSAASTISKLNDQIKNCLFDLNNLEQEIENLAPPGREVKIVKTQLEDILNIHSKLEVMSNLANDIERGSTALMDSGISTENQIPAQISSIRNTLNRLDNHSRKHERDLQSTLKSLIHFNDEKEEVINNLRSVKLEFNDFKPVSSELDQIRQQQEDFRNFRNLKVETLSQKIVKVNNDGNDLVRSAGNGVSTAVIERDLESLNDNWNNLKELMNERERRLDVALLQSGRFQEALSGLSKWLSDTEEMVTNQKPPSSDYKVVKAQLQEQKFLKKMLMDRQNSMSSLSIMGMEVANACETSERDSIESQLNDLVKRFDTLTNGAEQREKDLEAAMDVAKAFHDKVIPLELWLDGVERSVKNMELVPTDEEKIQNRIKEHNELHDEILSKKIDFTDLADIAGQLMQLVGEDEAVQLAEKVRNISDRFTNVVELSENIGSLLADSRQGLRHLVITYQELVAWMERMEQELLRFKPIAVYPEKLMEQMDYLVELNENIASQAPNIESTVDSGSELMKHISNDEALQLKDKLDALQRRYGELATRGGELLKKTKNALPLVQQFHDSHKRLLDWMQIAESTFTASEFSHADLLRLETELVEMRPVIDNINLVGPQLCQISPGEGSSSIENIVTRDNRRFDAIVEQIQRKAERFHLSSQRVKEVTGDIDELLEWFRDMDTSLREADPPAIEPTLVRFQLQEHRSINDDISSQKGRFRDIVASSKKILRESPQSEYISALREKLDDLKEIVDSVAQLCSERLGILEQALPLSEHFAESHTGLSSWLEDMEQQISRFSMPVLRPDQITTQQDKNERLLLSITEHKPLLDKLNKTGEALGVLVSDDDNAKINDVLDSDNARYAALRLELRERQQMLENALQESSQFSDKLEGMLRALANTVDQVNQLDPLSALPQKIREQIEDNAALADDLDKRSDAFTAVKRAADEVIAKAGNKADPAVRDIKSKLEKLNSLWNDVQKATKNRGSSLDDILNVAEPFWKQLNGVMGTLKDLEETLSSQEPPAAQPQEIQKQQVALQEVRFKIDKTKPEVEQVRRNGSNLINMCGEPDKPEVKKHIEDLDNAWDNITALYAKREENLIDAMEKAMEFHETLQNLEKFLNKAERNFERLGPVGSDIDAVKKQIEQLKEFKNDVDPHMLEVEALNRQAVELTDRTSIEQAASIRKPLSTANQRWETLLRSMVDRQKHLEHALLHLGQFQHALNELLVWIDKTDITLDQLKPIPGDPQLLEVELAKLKVIANDIQAHQNSVDTLNDAGRQLIETEKGTLEASTTQEKLRKLNSKWKMLIQKASDRQHELEESLHEAQEYIAEVQDILGWLGDVDAVISASKPVGGLPETATEQLERFMEVYNELEENRPKVETIQVQGQEYIKRQNNIKVPSSNLQHTLRTLKQRWDAIISRASDKKIKLEIALKEATEFHDTLQAFVDWLDQAENHLSNAPAVSRVLRTIQEQMEEHKILQKDVSTHREAMLLLDKKGTHLKYFSQKQDVILIKNLLVSVQHRWERIVSKTAERTRALDHGYKEAREYNDSWNSIMQYLNDTNQMLDQIIEEATKSKEPLKIKKLISRLKDAHRQLTTKQTIYDTIMRSGKSLLERAPKGDETILGKMLSELKEKWSTVWSKSIERQRKMEEALLLSGQFSDALSELLEWLKKAKTRLNENILVHGDLETVQGLIEHHKHIEHDLQKRSTQMQGVLRTGKELEKSSDNVQIDQQLNELQLLWNEVKEAANKRNNCLREALKDAEKLNKEIHSLFDWLDHAEQKLRYAKNAPDDEKITREMITMHNEFLKDLQNREIQKTETFQFAEEIISKAYPDSIPIIKNWLSIIQTRWDEVLQWSINRETKLNHHLQSLKDLDNTIEELLAWLNGLEATLLNLEKEALPDDITELEKLIEDHKEFMENTARRQVEVDRACKPKQLSSARRSMSRVSKTPIHELAEKFPDGNLRRQSFKGSRDQGLNSRRLNRLTPSRDTPDRDRLPHYGPRFSPSVNPVSIEIEFRSPRASLLWDKWRYVWMLSWERQRRLHDHMMYLKDMERVRNFSWDDWRKRFLKYMNHKKSRLTDLFRKMDKDNNGLIPRSEFMDGILNTKFDTSRMEMSAVADLFDRNGEGLIDWQEFIAALRPDWQERKPATDSDKIHDEVKRLVMLCTCRQKFRVFQVGEGKYRFGDSQKLRLVRILRSTVMVRVGGGWVALDEFLQKNDPCRADEHLAELMPIFERIRTQEQVPCAFPIHMGSGGTVFVRCNNSRTLPLNPHVLHCHPTTHWVRERSVRSIPMSRPSRSSQSASTPDSLSDNEFGQSGTSGRYTPRKVTYTSTRGVVTPSGSRSGSKPNSRPLSRQGSKPPSRHGSNMSLDSTDETPPSRIPQRKSLTIGSGTTTRPIRLSVTSATVSDVGTTARKTVSGSASPAQSSNGGMSRASSIPRLSSYCSRKNASGNTTPSGARTPRKGSADPTISSTMRSQIQRGTTPASKREPFRL</sequence>
<evidence type="ECO:0000256" key="1">
    <source>
        <dbReference type="ARBA" id="ARBA00004245"/>
    </source>
</evidence>
<dbReference type="SUPFAM" id="SSF46966">
    <property type="entry name" value="Spectrin repeat"/>
    <property type="match status" value="32"/>
</dbReference>
<feature type="coiled-coil region" evidence="11">
    <location>
        <begin position="1778"/>
        <end position="1833"/>
    </location>
</feature>
<evidence type="ECO:0000256" key="8">
    <source>
        <dbReference type="ARBA" id="ARBA00023203"/>
    </source>
</evidence>
<dbReference type="CDD" id="cd00051">
    <property type="entry name" value="EFh"/>
    <property type="match status" value="1"/>
</dbReference>
<dbReference type="InterPro" id="IPR036534">
    <property type="entry name" value="GAR_dom_sf"/>
</dbReference>
<dbReference type="SMART" id="SM00243">
    <property type="entry name" value="GAS2"/>
    <property type="match status" value="1"/>
</dbReference>
<dbReference type="InterPro" id="IPR001589">
    <property type="entry name" value="Actinin_actin-bd_CS"/>
</dbReference>
<feature type="compositionally biased region" description="Polar residues" evidence="12">
    <location>
        <begin position="5020"/>
        <end position="5033"/>
    </location>
</feature>
<feature type="domain" description="EF-hand" evidence="15">
    <location>
        <begin position="4785"/>
        <end position="4820"/>
    </location>
</feature>
<dbReference type="InterPro" id="IPR001452">
    <property type="entry name" value="SH3_domain"/>
</dbReference>
<dbReference type="InterPro" id="IPR002048">
    <property type="entry name" value="EF_hand_dom"/>
</dbReference>
<feature type="compositionally biased region" description="Polar residues" evidence="12">
    <location>
        <begin position="5096"/>
        <end position="5169"/>
    </location>
</feature>
<dbReference type="InterPro" id="IPR018247">
    <property type="entry name" value="EF_Hand_1_Ca_BS"/>
</dbReference>
<feature type="domain" description="Calponin-homology (CH)" evidence="14">
    <location>
        <begin position="121"/>
        <end position="224"/>
    </location>
</feature>
<name>A0ABM3JCZ1_BACDO</name>
<dbReference type="Gene3D" id="3.30.920.20">
    <property type="entry name" value="Gas2-like domain"/>
    <property type="match status" value="1"/>
</dbReference>
<feature type="coiled-coil region" evidence="11">
    <location>
        <begin position="462"/>
        <end position="536"/>
    </location>
</feature>
<feature type="compositionally biased region" description="Polar residues" evidence="12">
    <location>
        <begin position="17"/>
        <end position="31"/>
    </location>
</feature>
<dbReference type="InterPro" id="IPR036872">
    <property type="entry name" value="CH_dom_sf"/>
</dbReference>
<keyword evidence="5" id="KW-0493">Microtubule</keyword>
<dbReference type="GeneID" id="105232556"/>
<dbReference type="Pfam" id="PF13499">
    <property type="entry name" value="EF-hand_7"/>
    <property type="match status" value="1"/>
</dbReference>
<keyword evidence="6" id="KW-0677">Repeat</keyword>
<dbReference type="Gene3D" id="2.30.30.40">
    <property type="entry name" value="SH3 Domains"/>
    <property type="match status" value="1"/>
</dbReference>
<evidence type="ECO:0000256" key="7">
    <source>
        <dbReference type="ARBA" id="ARBA00022837"/>
    </source>
</evidence>
<feature type="coiled-coil region" evidence="11">
    <location>
        <begin position="3235"/>
        <end position="3262"/>
    </location>
</feature>
<comment type="subcellular location">
    <subcellularLocation>
        <location evidence="1">Cytoplasm</location>
        <location evidence="1">Cytoskeleton</location>
    </subcellularLocation>
</comment>
<feature type="coiled-coil region" evidence="11">
    <location>
        <begin position="673"/>
        <end position="721"/>
    </location>
</feature>
<keyword evidence="17" id="KW-1185">Reference proteome</keyword>
<evidence type="ECO:0000259" key="13">
    <source>
        <dbReference type="PROSITE" id="PS50002"/>
    </source>
</evidence>
<reference evidence="18" key="1">
    <citation type="submission" date="2025-08" db="UniProtKB">
        <authorList>
            <consortium name="RefSeq"/>
        </authorList>
    </citation>
    <scope>IDENTIFICATION</scope>
    <source>
        <tissue evidence="18">Adult</tissue>
    </source>
</reference>
<dbReference type="PANTHER" id="PTHR23169:SF23">
    <property type="entry name" value="SHORT STOP, ISOFORM H"/>
    <property type="match status" value="1"/>
</dbReference>
<dbReference type="Gene3D" id="1.10.238.10">
    <property type="entry name" value="EF-hand"/>
    <property type="match status" value="1"/>
</dbReference>
<feature type="coiled-coil region" evidence="11">
    <location>
        <begin position="3803"/>
        <end position="3836"/>
    </location>
</feature>
<evidence type="ECO:0000256" key="4">
    <source>
        <dbReference type="ARBA" id="ARBA00022553"/>
    </source>
</evidence>
<protein>
    <submittedName>
        <fullName evidence="18">Dystonin isoform X19</fullName>
    </submittedName>
</protein>
<dbReference type="InterPro" id="IPR001715">
    <property type="entry name" value="CH_dom"/>
</dbReference>
<keyword evidence="9" id="KW-0206">Cytoskeleton</keyword>
<dbReference type="SUPFAM" id="SSF143575">
    <property type="entry name" value="GAS2 domain-like"/>
    <property type="match status" value="1"/>
</dbReference>
<proteinExistence type="predicted"/>
<evidence type="ECO:0000256" key="6">
    <source>
        <dbReference type="ARBA" id="ARBA00022737"/>
    </source>
</evidence>
<feature type="coiled-coil region" evidence="11">
    <location>
        <begin position="1027"/>
        <end position="1054"/>
    </location>
</feature>
<keyword evidence="8" id="KW-0009">Actin-binding</keyword>
<dbReference type="PROSITE" id="PS50222">
    <property type="entry name" value="EF_HAND_2"/>
    <property type="match status" value="2"/>
</dbReference>
<feature type="compositionally biased region" description="Polar residues" evidence="12">
    <location>
        <begin position="5040"/>
        <end position="5082"/>
    </location>
</feature>
<keyword evidence="11" id="KW-0175">Coiled coil</keyword>
<evidence type="ECO:0000256" key="10">
    <source>
        <dbReference type="PROSITE-ProRule" id="PRU00192"/>
    </source>
</evidence>
<feature type="domain" description="EF-hand" evidence="15">
    <location>
        <begin position="4821"/>
        <end position="4856"/>
    </location>
</feature>
<evidence type="ECO:0000313" key="18">
    <source>
        <dbReference type="RefSeq" id="XP_049307095.1"/>
    </source>
</evidence>
<dbReference type="InterPro" id="IPR002017">
    <property type="entry name" value="Spectrin_repeat"/>
</dbReference>
<feature type="domain" description="SH3" evidence="13">
    <location>
        <begin position="887"/>
        <end position="945"/>
    </location>
</feature>
<keyword evidence="2 10" id="KW-0728">SH3 domain</keyword>
<dbReference type="PROSITE" id="PS00018">
    <property type="entry name" value="EF_HAND_1"/>
    <property type="match status" value="1"/>
</dbReference>
<dbReference type="PROSITE" id="PS00019">
    <property type="entry name" value="ACTININ_1"/>
    <property type="match status" value="1"/>
</dbReference>
<dbReference type="Pfam" id="PF00435">
    <property type="entry name" value="Spectrin"/>
    <property type="match status" value="13"/>
</dbReference>
<organism evidence="17 18">
    <name type="scientific">Bactrocera dorsalis</name>
    <name type="common">Oriental fruit fly</name>
    <name type="synonym">Dacus dorsalis</name>
    <dbReference type="NCBI Taxonomy" id="27457"/>
    <lineage>
        <taxon>Eukaryota</taxon>
        <taxon>Metazoa</taxon>
        <taxon>Ecdysozoa</taxon>
        <taxon>Arthropoda</taxon>
        <taxon>Hexapoda</taxon>
        <taxon>Insecta</taxon>
        <taxon>Pterygota</taxon>
        <taxon>Neoptera</taxon>
        <taxon>Endopterygota</taxon>
        <taxon>Diptera</taxon>
        <taxon>Brachycera</taxon>
        <taxon>Muscomorpha</taxon>
        <taxon>Tephritoidea</taxon>
        <taxon>Tephritidae</taxon>
        <taxon>Bactrocera</taxon>
        <taxon>Bactrocera</taxon>
    </lineage>
</organism>
<accession>A0ABM3JCZ1</accession>
<dbReference type="InterPro" id="IPR003108">
    <property type="entry name" value="GAR_dom"/>
</dbReference>
<dbReference type="CDD" id="cd21189">
    <property type="entry name" value="CH_PLEC-like_rpt2"/>
    <property type="match status" value="1"/>
</dbReference>
<dbReference type="PROSITE" id="PS50002">
    <property type="entry name" value="SH3"/>
    <property type="match status" value="1"/>
</dbReference>
<dbReference type="Pfam" id="PF17902">
    <property type="entry name" value="SH3_10"/>
    <property type="match status" value="1"/>
</dbReference>
<dbReference type="SMART" id="SM00033">
    <property type="entry name" value="CH"/>
    <property type="match status" value="2"/>
</dbReference>
<dbReference type="Gene3D" id="1.10.418.10">
    <property type="entry name" value="Calponin-like domain"/>
    <property type="match status" value="2"/>
</dbReference>
<dbReference type="PROSITE" id="PS51460">
    <property type="entry name" value="GAR"/>
    <property type="match status" value="1"/>
</dbReference>
<evidence type="ECO:0000256" key="3">
    <source>
        <dbReference type="ARBA" id="ARBA00022490"/>
    </source>
</evidence>
<feature type="coiled-coil region" evidence="11">
    <location>
        <begin position="2308"/>
        <end position="2399"/>
    </location>
</feature>
<feature type="compositionally biased region" description="Polar residues" evidence="12">
    <location>
        <begin position="5180"/>
        <end position="5197"/>
    </location>
</feature>
<dbReference type="PROSITE" id="PS00020">
    <property type="entry name" value="ACTININ_2"/>
    <property type="match status" value="1"/>
</dbReference>
<feature type="compositionally biased region" description="Basic and acidic residues" evidence="12">
    <location>
        <begin position="1"/>
        <end position="12"/>
    </location>
</feature>
<evidence type="ECO:0000259" key="16">
    <source>
        <dbReference type="PROSITE" id="PS51460"/>
    </source>
</evidence>
<feature type="compositionally biased region" description="Polar residues" evidence="12">
    <location>
        <begin position="4676"/>
        <end position="4700"/>
    </location>
</feature>
<dbReference type="InterPro" id="IPR018159">
    <property type="entry name" value="Spectrin/alpha-actinin"/>
</dbReference>
<feature type="compositionally biased region" description="Low complexity" evidence="12">
    <location>
        <begin position="5000"/>
        <end position="5019"/>
    </location>
</feature>
<evidence type="ECO:0000256" key="2">
    <source>
        <dbReference type="ARBA" id="ARBA00022443"/>
    </source>
</evidence>
<evidence type="ECO:0000256" key="12">
    <source>
        <dbReference type="SAM" id="MobiDB-lite"/>
    </source>
</evidence>
<dbReference type="CDD" id="cd00176">
    <property type="entry name" value="SPEC"/>
    <property type="match status" value="16"/>
</dbReference>
<keyword evidence="7" id="KW-0106">Calcium</keyword>
<keyword evidence="3" id="KW-0963">Cytoplasm</keyword>
<evidence type="ECO:0000256" key="9">
    <source>
        <dbReference type="ARBA" id="ARBA00023212"/>
    </source>
</evidence>
<dbReference type="SUPFAM" id="SSF47576">
    <property type="entry name" value="Calponin-homology domain, CH-domain"/>
    <property type="match status" value="1"/>
</dbReference>
<feature type="domain" description="Calponin-homology (CH)" evidence="14">
    <location>
        <begin position="236"/>
        <end position="341"/>
    </location>
</feature>
<evidence type="ECO:0000259" key="14">
    <source>
        <dbReference type="PROSITE" id="PS50021"/>
    </source>
</evidence>
<feature type="region of interest" description="Disordered" evidence="12">
    <location>
        <begin position="4998"/>
        <end position="5205"/>
    </location>
</feature>
<feature type="domain" description="GAR" evidence="16">
    <location>
        <begin position="4861"/>
        <end position="4933"/>
    </location>
</feature>
<dbReference type="PROSITE" id="PS50021">
    <property type="entry name" value="CH"/>
    <property type="match status" value="2"/>
</dbReference>
<feature type="coiled-coil region" evidence="11">
    <location>
        <begin position="1420"/>
        <end position="1489"/>
    </location>
</feature>
<dbReference type="SMART" id="SM00150">
    <property type="entry name" value="SPEC"/>
    <property type="match status" value="32"/>
</dbReference>
<dbReference type="Pfam" id="PF02187">
    <property type="entry name" value="GAS2"/>
    <property type="match status" value="1"/>
</dbReference>
<dbReference type="InterPro" id="IPR043197">
    <property type="entry name" value="Plakin"/>
</dbReference>
<evidence type="ECO:0000256" key="5">
    <source>
        <dbReference type="ARBA" id="ARBA00022701"/>
    </source>
</evidence>
<dbReference type="RefSeq" id="XP_049307095.1">
    <property type="nucleotide sequence ID" value="XM_049451138.1"/>
</dbReference>
<feature type="coiled-coil region" evidence="11">
    <location>
        <begin position="2614"/>
        <end position="2641"/>
    </location>
</feature>
<feature type="coiled-coil region" evidence="11">
    <location>
        <begin position="4589"/>
        <end position="4635"/>
    </location>
</feature>
<evidence type="ECO:0000313" key="17">
    <source>
        <dbReference type="Proteomes" id="UP001652620"/>
    </source>
</evidence>
<dbReference type="InterPro" id="IPR041615">
    <property type="entry name" value="Desmoplakin_SH3"/>
</dbReference>